<protein>
    <recommendedName>
        <fullName evidence="2">EamA domain-containing protein</fullName>
    </recommendedName>
</protein>
<keyword evidence="1" id="KW-0812">Transmembrane</keyword>
<proteinExistence type="predicted"/>
<feature type="transmembrane region" description="Helical" evidence="1">
    <location>
        <begin position="195"/>
        <end position="217"/>
    </location>
</feature>
<name>A0AA37HBT1_9HYPH</name>
<feature type="transmembrane region" description="Helical" evidence="1">
    <location>
        <begin position="259"/>
        <end position="278"/>
    </location>
</feature>
<dbReference type="InterPro" id="IPR037185">
    <property type="entry name" value="EmrE-like"/>
</dbReference>
<organism evidence="3 4">
    <name type="scientific">Methylobacterium frigidaeris</name>
    <dbReference type="NCBI Taxonomy" id="2038277"/>
    <lineage>
        <taxon>Bacteria</taxon>
        <taxon>Pseudomonadati</taxon>
        <taxon>Pseudomonadota</taxon>
        <taxon>Alphaproteobacteria</taxon>
        <taxon>Hyphomicrobiales</taxon>
        <taxon>Methylobacteriaceae</taxon>
        <taxon>Methylobacterium</taxon>
    </lineage>
</organism>
<feature type="transmembrane region" description="Helical" evidence="1">
    <location>
        <begin position="109"/>
        <end position="129"/>
    </location>
</feature>
<feature type="transmembrane region" description="Helical" evidence="1">
    <location>
        <begin position="141"/>
        <end position="159"/>
    </location>
</feature>
<dbReference type="GO" id="GO:0016020">
    <property type="term" value="C:membrane"/>
    <property type="evidence" value="ECO:0007669"/>
    <property type="project" value="InterPro"/>
</dbReference>
<reference evidence="3" key="2">
    <citation type="submission" date="2021-08" db="EMBL/GenBank/DDBJ databases">
        <authorList>
            <person name="Tani A."/>
            <person name="Ola A."/>
            <person name="Ogura Y."/>
            <person name="Katsura K."/>
            <person name="Hayashi T."/>
        </authorList>
    </citation>
    <scope>NUCLEOTIDE SEQUENCE</scope>
    <source>
        <strain evidence="3">JCM 32048</strain>
    </source>
</reference>
<feature type="domain" description="EamA" evidence="2">
    <location>
        <begin position="23"/>
        <end position="149"/>
    </location>
</feature>
<feature type="transmembrane region" description="Helical" evidence="1">
    <location>
        <begin position="229"/>
        <end position="252"/>
    </location>
</feature>
<dbReference type="InterPro" id="IPR000620">
    <property type="entry name" value="EamA_dom"/>
</dbReference>
<gene>
    <name evidence="3" type="ORF">MPEAHAMD_2947</name>
</gene>
<dbReference type="PANTHER" id="PTHR22911">
    <property type="entry name" value="ACYL-MALONYL CONDENSING ENZYME-RELATED"/>
    <property type="match status" value="1"/>
</dbReference>
<evidence type="ECO:0000256" key="1">
    <source>
        <dbReference type="SAM" id="Phobius"/>
    </source>
</evidence>
<evidence type="ECO:0000313" key="3">
    <source>
        <dbReference type="EMBL" id="GJD62788.1"/>
    </source>
</evidence>
<evidence type="ECO:0000313" key="4">
    <source>
        <dbReference type="Proteomes" id="UP001055286"/>
    </source>
</evidence>
<feature type="transmembrane region" description="Helical" evidence="1">
    <location>
        <begin position="284"/>
        <end position="301"/>
    </location>
</feature>
<dbReference type="Proteomes" id="UP001055286">
    <property type="component" value="Unassembled WGS sequence"/>
</dbReference>
<dbReference type="Gene3D" id="1.10.3730.20">
    <property type="match status" value="1"/>
</dbReference>
<feature type="domain" description="EamA" evidence="2">
    <location>
        <begin position="172"/>
        <end position="300"/>
    </location>
</feature>
<dbReference type="SUPFAM" id="SSF103481">
    <property type="entry name" value="Multidrug resistance efflux transporter EmrE"/>
    <property type="match status" value="2"/>
</dbReference>
<keyword evidence="1" id="KW-0472">Membrane</keyword>
<evidence type="ECO:0000259" key="2">
    <source>
        <dbReference type="Pfam" id="PF00892"/>
    </source>
</evidence>
<dbReference type="EMBL" id="BPQJ01000012">
    <property type="protein sequence ID" value="GJD62788.1"/>
    <property type="molecule type" value="Genomic_DNA"/>
</dbReference>
<feature type="transmembrane region" description="Helical" evidence="1">
    <location>
        <begin position="171"/>
        <end position="188"/>
    </location>
</feature>
<accession>A0AA37HBT1</accession>
<keyword evidence="4" id="KW-1185">Reference proteome</keyword>
<sequence length="310" mass="31748">MSRTPLPGLVASAGPAADLGPALAALVVGALAMGLSPVLVRFVSPEVGPFASAFWRVALALPALYGWMRWEEARAPHLRRTLTPSVLLAGLAFSGDLLFWHLAILGTTVANATFFATTAPVFVVVFAWIGLDRRPAGRTLVGLLVCLVGGATLVGQSVQVDPARLAGDRDGVITALFFALYFLTVERARARGLGAARVTFVASCVTALVLLGAVAVLETRPVLPHSPGAAAGLLGLALVSHAGGQGLLAVALGRLPAGFSSLVIFLEAVAAAILAWILLGEALGPLQVLGGGLILAGIAVARPRRTSRKA</sequence>
<dbReference type="AlphaFoldDB" id="A0AA37HBT1"/>
<feature type="transmembrane region" description="Helical" evidence="1">
    <location>
        <begin position="82"/>
        <end position="103"/>
    </location>
</feature>
<dbReference type="RefSeq" id="WP_238191330.1">
    <property type="nucleotide sequence ID" value="NZ_BPQJ01000012.1"/>
</dbReference>
<dbReference type="Pfam" id="PF00892">
    <property type="entry name" value="EamA"/>
    <property type="match status" value="2"/>
</dbReference>
<feature type="transmembrane region" description="Helical" evidence="1">
    <location>
        <begin position="53"/>
        <end position="70"/>
    </location>
</feature>
<comment type="caution">
    <text evidence="3">The sequence shown here is derived from an EMBL/GenBank/DDBJ whole genome shotgun (WGS) entry which is preliminary data.</text>
</comment>
<reference evidence="3" key="1">
    <citation type="journal article" date="2016" name="Front. Microbiol.">
        <title>Genome Sequence of the Piezophilic, Mesophilic Sulfate-Reducing Bacterium Desulfovibrio indicus J2T.</title>
        <authorList>
            <person name="Cao J."/>
            <person name="Maignien L."/>
            <person name="Shao Z."/>
            <person name="Alain K."/>
            <person name="Jebbar M."/>
        </authorList>
    </citation>
    <scope>NUCLEOTIDE SEQUENCE</scope>
    <source>
        <strain evidence="3">JCM 32048</strain>
    </source>
</reference>
<keyword evidence="1" id="KW-1133">Transmembrane helix</keyword>